<accession>A0AAV9CSK8</accession>
<reference evidence="2" key="1">
    <citation type="journal article" date="2023" name="Nat. Commun.">
        <title>Diploid and tetraploid genomes of Acorus and the evolution of monocots.</title>
        <authorList>
            <person name="Ma L."/>
            <person name="Liu K.W."/>
            <person name="Li Z."/>
            <person name="Hsiao Y.Y."/>
            <person name="Qi Y."/>
            <person name="Fu T."/>
            <person name="Tang G.D."/>
            <person name="Zhang D."/>
            <person name="Sun W.H."/>
            <person name="Liu D.K."/>
            <person name="Li Y."/>
            <person name="Chen G.Z."/>
            <person name="Liu X.D."/>
            <person name="Liao X.Y."/>
            <person name="Jiang Y.T."/>
            <person name="Yu X."/>
            <person name="Hao Y."/>
            <person name="Huang J."/>
            <person name="Zhao X.W."/>
            <person name="Ke S."/>
            <person name="Chen Y.Y."/>
            <person name="Wu W.L."/>
            <person name="Hsu J.L."/>
            <person name="Lin Y.F."/>
            <person name="Huang M.D."/>
            <person name="Li C.Y."/>
            <person name="Huang L."/>
            <person name="Wang Z.W."/>
            <person name="Zhao X."/>
            <person name="Zhong W.Y."/>
            <person name="Peng D.H."/>
            <person name="Ahmad S."/>
            <person name="Lan S."/>
            <person name="Zhang J.S."/>
            <person name="Tsai W.C."/>
            <person name="Van de Peer Y."/>
            <person name="Liu Z.J."/>
        </authorList>
    </citation>
    <scope>NUCLEOTIDE SEQUENCE</scope>
    <source>
        <strain evidence="2">CP</strain>
    </source>
</reference>
<protein>
    <submittedName>
        <fullName evidence="2">Uncharacterized protein</fullName>
    </submittedName>
</protein>
<keyword evidence="3" id="KW-1185">Reference proteome</keyword>
<feature type="transmembrane region" description="Helical" evidence="1">
    <location>
        <begin position="41"/>
        <end position="62"/>
    </location>
</feature>
<gene>
    <name evidence="2" type="ORF">QJS10_CPB17g02415</name>
</gene>
<reference evidence="2" key="2">
    <citation type="submission" date="2023-06" db="EMBL/GenBank/DDBJ databases">
        <authorList>
            <person name="Ma L."/>
            <person name="Liu K.-W."/>
            <person name="Li Z."/>
            <person name="Hsiao Y.-Y."/>
            <person name="Qi Y."/>
            <person name="Fu T."/>
            <person name="Tang G."/>
            <person name="Zhang D."/>
            <person name="Sun W.-H."/>
            <person name="Liu D.-K."/>
            <person name="Li Y."/>
            <person name="Chen G.-Z."/>
            <person name="Liu X.-D."/>
            <person name="Liao X.-Y."/>
            <person name="Jiang Y.-T."/>
            <person name="Yu X."/>
            <person name="Hao Y."/>
            <person name="Huang J."/>
            <person name="Zhao X.-W."/>
            <person name="Ke S."/>
            <person name="Chen Y.-Y."/>
            <person name="Wu W.-L."/>
            <person name="Hsu J.-L."/>
            <person name="Lin Y.-F."/>
            <person name="Huang M.-D."/>
            <person name="Li C.-Y."/>
            <person name="Huang L."/>
            <person name="Wang Z.-W."/>
            <person name="Zhao X."/>
            <person name="Zhong W.-Y."/>
            <person name="Peng D.-H."/>
            <person name="Ahmad S."/>
            <person name="Lan S."/>
            <person name="Zhang J.-S."/>
            <person name="Tsai W.-C."/>
            <person name="Van De Peer Y."/>
            <person name="Liu Z.-J."/>
        </authorList>
    </citation>
    <scope>NUCLEOTIDE SEQUENCE</scope>
    <source>
        <strain evidence="2">CP</strain>
        <tissue evidence="2">Leaves</tissue>
    </source>
</reference>
<organism evidence="2 3">
    <name type="scientific">Acorus calamus</name>
    <name type="common">Sweet flag</name>
    <dbReference type="NCBI Taxonomy" id="4465"/>
    <lineage>
        <taxon>Eukaryota</taxon>
        <taxon>Viridiplantae</taxon>
        <taxon>Streptophyta</taxon>
        <taxon>Embryophyta</taxon>
        <taxon>Tracheophyta</taxon>
        <taxon>Spermatophyta</taxon>
        <taxon>Magnoliopsida</taxon>
        <taxon>Liliopsida</taxon>
        <taxon>Acoraceae</taxon>
        <taxon>Acorus</taxon>
    </lineage>
</organism>
<sequence length="67" mass="7306">MEKKKNSPFQITPTIIDANPYQSVLLVRLILGGKNESEGFAGLRVALSSLFFIPSAMILTSFTSKMG</sequence>
<keyword evidence="1" id="KW-0472">Membrane</keyword>
<keyword evidence="1" id="KW-1133">Transmembrane helix</keyword>
<evidence type="ECO:0000256" key="1">
    <source>
        <dbReference type="SAM" id="Phobius"/>
    </source>
</evidence>
<dbReference type="Proteomes" id="UP001180020">
    <property type="component" value="Unassembled WGS sequence"/>
</dbReference>
<comment type="caution">
    <text evidence="2">The sequence shown here is derived from an EMBL/GenBank/DDBJ whole genome shotgun (WGS) entry which is preliminary data.</text>
</comment>
<evidence type="ECO:0000313" key="3">
    <source>
        <dbReference type="Proteomes" id="UP001180020"/>
    </source>
</evidence>
<dbReference type="EMBL" id="JAUJYO010000017">
    <property type="protein sequence ID" value="KAK1291496.1"/>
    <property type="molecule type" value="Genomic_DNA"/>
</dbReference>
<name>A0AAV9CSK8_ACOCL</name>
<evidence type="ECO:0000313" key="2">
    <source>
        <dbReference type="EMBL" id="KAK1291496.1"/>
    </source>
</evidence>
<proteinExistence type="predicted"/>
<keyword evidence="1" id="KW-0812">Transmembrane</keyword>
<dbReference type="AlphaFoldDB" id="A0AAV9CSK8"/>